<dbReference type="InterPro" id="IPR036457">
    <property type="entry name" value="PPM-type-like_dom_sf"/>
</dbReference>
<keyword evidence="2" id="KW-0378">Hydrolase</keyword>
<dbReference type="Gene3D" id="3.60.40.10">
    <property type="entry name" value="PPM-type phosphatase domain"/>
    <property type="match status" value="1"/>
</dbReference>
<dbReference type="SMART" id="SM00331">
    <property type="entry name" value="PP2C_SIG"/>
    <property type="match status" value="1"/>
</dbReference>
<dbReference type="Proteomes" id="UP000076079">
    <property type="component" value="Chromosome"/>
</dbReference>
<sequence>MAAIRLRLVKQLDVGFYGKLPTHGDFLRRRTSDAFVAGWDAWLQAGMTASQAALGDRWLDVYLTSPAWRFVCAAGACGPAPVAGVLVPSIDRVGRYFPLTVVAQLSPDIPIVTVATQAPAFFTAAERLLVDTLAVENVNFERFDARVADLRAELAHLGGAGTEVVLQPAAASLLLGGANWQLPIESTGDLWTVFGQLLSRQMEGAYQPLVMWWTEGSAMVDPSCLIGAGLPSPPTFGAFLDGTWAKHRWRAVPAHVTRPEPSVEESLLDLAAVRMRSAAATDVGRVRTINQDAFVERPELGLWVVADGLGGHRDGEIASREVCDALADLPPGSDLDHLVDAALERIKQVNDHLYRASSRSILTDRCGSTVVALLVRGTRCAVLWAGDSRVYRLRAGQLDRLTTDHSVEEADPVTGRQEAHAITRAVGVSAAVPVDVYRDELRAGDRFLLCSDGLTRIVTDAQVQEWLTKPDLRGIVTGLIGLALDGGGPDNVTAVIAEAYE</sequence>
<dbReference type="SUPFAM" id="SSF81606">
    <property type="entry name" value="PP2C-like"/>
    <property type="match status" value="1"/>
</dbReference>
<dbReference type="EMBL" id="CP015136">
    <property type="protein sequence ID" value="AMY08109.1"/>
    <property type="molecule type" value="Genomic_DNA"/>
</dbReference>
<dbReference type="EC" id="3.1.3.16" evidence="2"/>
<reference evidence="3" key="2">
    <citation type="submission" date="2016-04" db="EMBL/GenBank/DDBJ databases">
        <title>First Complete Genome Sequence of a Subdivision 6 Acidobacterium.</title>
        <authorList>
            <person name="Huang S."/>
            <person name="Vieira S."/>
            <person name="Bunk B."/>
            <person name="Riedel T."/>
            <person name="Sproeer C."/>
            <person name="Overmann J."/>
        </authorList>
    </citation>
    <scope>NUCLEOTIDE SEQUENCE [LARGE SCALE GENOMIC DNA]</scope>
    <source>
        <strain evidence="3">DSM 100886 HEG_-6_39</strain>
    </source>
</reference>
<dbReference type="PATRIC" id="fig|1813736.3.peg.1344"/>
<protein>
    <submittedName>
        <fullName evidence="2">PP2C-family Ser/Thr phosphatase</fullName>
        <ecNumber evidence="2">3.1.3.16</ecNumber>
    </submittedName>
</protein>
<keyword evidence="3" id="KW-1185">Reference proteome</keyword>
<reference evidence="2 3" key="1">
    <citation type="journal article" date="2016" name="Genome Announc.">
        <title>First Complete Genome Sequence of a Subdivision 6 Acidobacterium Strain.</title>
        <authorList>
            <person name="Huang S."/>
            <person name="Vieira S."/>
            <person name="Bunk B."/>
            <person name="Riedel T."/>
            <person name="Sproer C."/>
            <person name="Overmann J."/>
        </authorList>
    </citation>
    <scope>NUCLEOTIDE SEQUENCE [LARGE SCALE GENOMIC DNA]</scope>
    <source>
        <strain evidence="3">DSM 100886 HEG_-6_39</strain>
    </source>
</reference>
<dbReference type="Gene3D" id="3.40.1730.10">
    <property type="entry name" value="pa0076 domain"/>
    <property type="match status" value="1"/>
</dbReference>
<dbReference type="KEGG" id="abac:LuPra_01297"/>
<evidence type="ECO:0000313" key="2">
    <source>
        <dbReference type="EMBL" id="AMY08109.1"/>
    </source>
</evidence>
<dbReference type="RefSeq" id="WP_110169974.1">
    <property type="nucleotide sequence ID" value="NZ_CP015136.1"/>
</dbReference>
<organism evidence="2 3">
    <name type="scientific">Luteitalea pratensis</name>
    <dbReference type="NCBI Taxonomy" id="1855912"/>
    <lineage>
        <taxon>Bacteria</taxon>
        <taxon>Pseudomonadati</taxon>
        <taxon>Acidobacteriota</taxon>
        <taxon>Vicinamibacteria</taxon>
        <taxon>Vicinamibacterales</taxon>
        <taxon>Vicinamibacteraceae</taxon>
        <taxon>Luteitalea</taxon>
    </lineage>
</organism>
<evidence type="ECO:0000259" key="1">
    <source>
        <dbReference type="PROSITE" id="PS51746"/>
    </source>
</evidence>
<dbReference type="STRING" id="1855912.LuPra_01297"/>
<dbReference type="InterPro" id="IPR038225">
    <property type="entry name" value="TagF_sf"/>
</dbReference>
<dbReference type="AlphaFoldDB" id="A0A143PK14"/>
<dbReference type="GO" id="GO:0004722">
    <property type="term" value="F:protein serine/threonine phosphatase activity"/>
    <property type="evidence" value="ECO:0007669"/>
    <property type="project" value="UniProtKB-EC"/>
</dbReference>
<accession>A0A143PK14</accession>
<evidence type="ECO:0000313" key="3">
    <source>
        <dbReference type="Proteomes" id="UP000076079"/>
    </source>
</evidence>
<dbReference type="Pfam" id="PF09867">
    <property type="entry name" value="TagF_N"/>
    <property type="match status" value="1"/>
</dbReference>
<gene>
    <name evidence="2" type="primary">pstP</name>
    <name evidence="2" type="ORF">LuPra_01297</name>
</gene>
<feature type="domain" description="PPM-type phosphatase" evidence="1">
    <location>
        <begin position="276"/>
        <end position="499"/>
    </location>
</feature>
<dbReference type="PROSITE" id="PS51746">
    <property type="entry name" value="PPM_2"/>
    <property type="match status" value="1"/>
</dbReference>
<dbReference type="Pfam" id="PF13672">
    <property type="entry name" value="PP2C_2"/>
    <property type="match status" value="1"/>
</dbReference>
<name>A0A143PK14_LUTPR</name>
<dbReference type="CDD" id="cd00143">
    <property type="entry name" value="PP2Cc"/>
    <property type="match status" value="1"/>
</dbReference>
<dbReference type="NCBIfam" id="TIGR03373">
    <property type="entry name" value="VI_minor_4"/>
    <property type="match status" value="1"/>
</dbReference>
<dbReference type="OrthoDB" id="9801841at2"/>
<proteinExistence type="predicted"/>
<dbReference type="InterPro" id="IPR017748">
    <property type="entry name" value="TagF"/>
</dbReference>
<dbReference type="InterPro" id="IPR001932">
    <property type="entry name" value="PPM-type_phosphatase-like_dom"/>
</dbReference>
<dbReference type="SMART" id="SM00332">
    <property type="entry name" value="PP2Cc"/>
    <property type="match status" value="1"/>
</dbReference>